<feature type="compositionally biased region" description="Low complexity" evidence="2">
    <location>
        <begin position="128"/>
        <end position="142"/>
    </location>
</feature>
<dbReference type="Proteomes" id="UP001152795">
    <property type="component" value="Unassembled WGS sequence"/>
</dbReference>
<name>A0A7D9LC99_PARCT</name>
<keyword evidence="4" id="KW-1185">Reference proteome</keyword>
<feature type="region of interest" description="Disordered" evidence="2">
    <location>
        <begin position="154"/>
        <end position="199"/>
    </location>
</feature>
<evidence type="ECO:0000313" key="4">
    <source>
        <dbReference type="Proteomes" id="UP001152795"/>
    </source>
</evidence>
<feature type="compositionally biased region" description="Polar residues" evidence="2">
    <location>
        <begin position="154"/>
        <end position="177"/>
    </location>
</feature>
<proteinExistence type="predicted"/>
<sequence length="574" mass="62849">MSTDLSRKKKLRGAHRASATRLQKTVSEVLISFDPNNLEEIVPKLNQLKTSMKEKLETLKVLDEEILELVDEANIEEEIEQCDICREGLQLALENVERALNTSSMPSLAVLSNVTENTTSNTPPVPSQAPTSPQGSSASTASTSLLQNQYSSQLDTSNENGMPNLGQPSMSTVNQPQPVEHPTIPPASPDNPGGHPAVQPINRVAQSFMDGAAAESIAGLSLTNANYEEAFVILKSSYQQIYSWLLAEWLRKTNGICKGKKPSPPPPRDPPEEHGQSGSNKSKESTSLGTHPDATVCHTTSSNCVLLQTARANIHVYNPDNPDSPKVKARLILDGGSQCSYVSSALTGTLGLQSKSQRSVNIKIFGSSETNAQVIDVVNLGIETAYGANIEMLAFTVPLICQPLKNQFVSSASKTYPHLANLHLADYSFGQHDAKVDILIGSDHYWKIVTGKTRQGESGPTTIQTRLGWVLSGPVGNEPRQLTHTSNLATIHTLKCASEEVECKNDVVVQELKRFWDLETLGIQPQCVYKELLESIKYENNHCVFNLPWKPDLAELPDNYDLSKKRLLELLKRL</sequence>
<feature type="region of interest" description="Disordered" evidence="2">
    <location>
        <begin position="116"/>
        <end position="142"/>
    </location>
</feature>
<organism evidence="3 4">
    <name type="scientific">Paramuricea clavata</name>
    <name type="common">Red gorgonian</name>
    <name type="synonym">Violescent sea-whip</name>
    <dbReference type="NCBI Taxonomy" id="317549"/>
    <lineage>
        <taxon>Eukaryota</taxon>
        <taxon>Metazoa</taxon>
        <taxon>Cnidaria</taxon>
        <taxon>Anthozoa</taxon>
        <taxon>Octocorallia</taxon>
        <taxon>Malacalcyonacea</taxon>
        <taxon>Plexauridae</taxon>
        <taxon>Paramuricea</taxon>
    </lineage>
</organism>
<dbReference type="AlphaFoldDB" id="A0A7D9LC99"/>
<dbReference type="PANTHER" id="PTHR47331">
    <property type="entry name" value="PHD-TYPE DOMAIN-CONTAINING PROTEIN"/>
    <property type="match status" value="1"/>
</dbReference>
<gene>
    <name evidence="3" type="ORF">PACLA_8A001308</name>
</gene>
<dbReference type="EMBL" id="CACRXK020016462">
    <property type="protein sequence ID" value="CAB4029862.1"/>
    <property type="molecule type" value="Genomic_DNA"/>
</dbReference>
<evidence type="ECO:0000256" key="1">
    <source>
        <dbReference type="SAM" id="Coils"/>
    </source>
</evidence>
<feature type="region of interest" description="Disordered" evidence="2">
    <location>
        <begin position="257"/>
        <end position="293"/>
    </location>
</feature>
<feature type="coiled-coil region" evidence="1">
    <location>
        <begin position="45"/>
        <end position="72"/>
    </location>
</feature>
<keyword evidence="1" id="KW-0175">Coiled coil</keyword>
<evidence type="ECO:0000313" key="3">
    <source>
        <dbReference type="EMBL" id="CAB4029862.1"/>
    </source>
</evidence>
<dbReference type="OrthoDB" id="5967017at2759"/>
<feature type="non-terminal residue" evidence="3">
    <location>
        <position position="1"/>
    </location>
</feature>
<evidence type="ECO:0000256" key="2">
    <source>
        <dbReference type="SAM" id="MobiDB-lite"/>
    </source>
</evidence>
<feature type="compositionally biased region" description="Polar residues" evidence="2">
    <location>
        <begin position="276"/>
        <end position="289"/>
    </location>
</feature>
<dbReference type="PANTHER" id="PTHR47331:SF5">
    <property type="entry name" value="RIBONUCLEASE H"/>
    <property type="match status" value="1"/>
</dbReference>
<protein>
    <submittedName>
        <fullName evidence="3">Uncharacterized protein</fullName>
    </submittedName>
</protein>
<comment type="caution">
    <text evidence="3">The sequence shown here is derived from an EMBL/GenBank/DDBJ whole genome shotgun (WGS) entry which is preliminary data.</text>
</comment>
<accession>A0A7D9LC99</accession>
<reference evidence="3" key="1">
    <citation type="submission" date="2020-04" db="EMBL/GenBank/DDBJ databases">
        <authorList>
            <person name="Alioto T."/>
            <person name="Alioto T."/>
            <person name="Gomez Garrido J."/>
        </authorList>
    </citation>
    <scope>NUCLEOTIDE SEQUENCE</scope>
    <source>
        <strain evidence="3">A484AB</strain>
    </source>
</reference>